<dbReference type="Gene3D" id="3.10.490.10">
    <property type="entry name" value="Gamma-glutamyl cyclotransferase-like"/>
    <property type="match status" value="1"/>
</dbReference>
<name>A0A8J5FCV3_ZINOF</name>
<dbReference type="AlphaFoldDB" id="A0A8J5FCV3"/>
<keyword evidence="2" id="KW-1185">Reference proteome</keyword>
<comment type="caution">
    <text evidence="1">The sequence shown here is derived from an EMBL/GenBank/DDBJ whole genome shotgun (WGS) entry which is preliminary data.</text>
</comment>
<reference evidence="1 2" key="1">
    <citation type="submission" date="2020-08" db="EMBL/GenBank/DDBJ databases">
        <title>Plant Genome Project.</title>
        <authorList>
            <person name="Zhang R.-G."/>
        </authorList>
    </citation>
    <scope>NUCLEOTIDE SEQUENCE [LARGE SCALE GENOMIC DNA]</scope>
    <source>
        <tissue evidence="1">Rhizome</tissue>
    </source>
</reference>
<dbReference type="EMBL" id="JACMSC010000016">
    <property type="protein sequence ID" value="KAG6482601.1"/>
    <property type="molecule type" value="Genomic_DNA"/>
</dbReference>
<proteinExistence type="predicted"/>
<evidence type="ECO:0000313" key="2">
    <source>
        <dbReference type="Proteomes" id="UP000734854"/>
    </source>
</evidence>
<evidence type="ECO:0000313" key="1">
    <source>
        <dbReference type="EMBL" id="KAG6482601.1"/>
    </source>
</evidence>
<accession>A0A8J5FCV3</accession>
<sequence>MQVQGMTVPCSGSLDKSLPRSIIWKVLPHRLLFGRSYTRTWGKGGVAFLNPERDTSEKAHLCMYRITLEQFNDVLAQENSLHQEDGAIQGMVSPLLDVDILNYVAKNKSTRLETIKDGWYSTVLYLGEEDNVPILTMTCSASDIQRFKSGEFPTSAPSRDYMNTLANGLVEGKQLTEAAATAYVDDAASRRL</sequence>
<organism evidence="1 2">
    <name type="scientific">Zingiber officinale</name>
    <name type="common">Ginger</name>
    <name type="synonym">Amomum zingiber</name>
    <dbReference type="NCBI Taxonomy" id="94328"/>
    <lineage>
        <taxon>Eukaryota</taxon>
        <taxon>Viridiplantae</taxon>
        <taxon>Streptophyta</taxon>
        <taxon>Embryophyta</taxon>
        <taxon>Tracheophyta</taxon>
        <taxon>Spermatophyta</taxon>
        <taxon>Magnoliopsida</taxon>
        <taxon>Liliopsida</taxon>
        <taxon>Zingiberales</taxon>
        <taxon>Zingiberaceae</taxon>
        <taxon>Zingiber</taxon>
    </lineage>
</organism>
<protein>
    <submittedName>
        <fullName evidence="1">Uncharacterized protein</fullName>
    </submittedName>
</protein>
<gene>
    <name evidence="1" type="ORF">ZIOFF_059233</name>
</gene>
<dbReference type="Proteomes" id="UP000734854">
    <property type="component" value="Unassembled WGS sequence"/>
</dbReference>